<evidence type="ECO:0000256" key="6">
    <source>
        <dbReference type="SAM" id="SignalP"/>
    </source>
</evidence>
<dbReference type="InterPro" id="IPR009030">
    <property type="entry name" value="Growth_fac_rcpt_cys_sf"/>
</dbReference>
<evidence type="ECO:0000256" key="3">
    <source>
        <dbReference type="ARBA" id="ARBA00022729"/>
    </source>
</evidence>
<evidence type="ECO:0000313" key="9">
    <source>
        <dbReference type="Proteomes" id="UP000014680"/>
    </source>
</evidence>
<dbReference type="InterPro" id="IPR000742">
    <property type="entry name" value="EGF"/>
</dbReference>
<evidence type="ECO:0000313" key="8">
    <source>
        <dbReference type="EMBL" id="ELP88711.1"/>
    </source>
</evidence>
<dbReference type="OMA" id="ITACNIC"/>
<reference evidence="8 9" key="1">
    <citation type="submission" date="2012-10" db="EMBL/GenBank/DDBJ databases">
        <authorList>
            <person name="Zafar N."/>
            <person name="Inman J."/>
            <person name="Hall N."/>
            <person name="Lorenzi H."/>
            <person name="Caler E."/>
        </authorList>
    </citation>
    <scope>NUCLEOTIDE SEQUENCE [LARGE SCALE GENOMIC DNA]</scope>
    <source>
        <strain evidence="8 9">IP1</strain>
    </source>
</reference>
<evidence type="ECO:0000259" key="7">
    <source>
        <dbReference type="SMART" id="SM00181"/>
    </source>
</evidence>
<organism evidence="8 9">
    <name type="scientific">Entamoeba invadens IP1</name>
    <dbReference type="NCBI Taxonomy" id="370355"/>
    <lineage>
        <taxon>Eukaryota</taxon>
        <taxon>Amoebozoa</taxon>
        <taxon>Evosea</taxon>
        <taxon>Archamoebae</taxon>
        <taxon>Mastigamoebida</taxon>
        <taxon>Entamoebidae</taxon>
        <taxon>Entamoeba</taxon>
    </lineage>
</organism>
<feature type="signal peptide" evidence="6">
    <location>
        <begin position="1"/>
        <end position="16"/>
    </location>
</feature>
<dbReference type="CDD" id="cd00064">
    <property type="entry name" value="FU"/>
    <property type="match status" value="1"/>
</dbReference>
<name>L7FNP1_ENTIV</name>
<dbReference type="GeneID" id="14887705"/>
<proteinExistence type="predicted"/>
<dbReference type="InterPro" id="IPR051514">
    <property type="entry name" value="R-spondin"/>
</dbReference>
<dbReference type="Gene3D" id="2.10.220.10">
    <property type="entry name" value="Hormone Receptor, Insulin-like Growth Factor Receptor 1, Chain A, domain 2"/>
    <property type="match status" value="5"/>
</dbReference>
<dbReference type="InterPro" id="IPR043601">
    <property type="entry name" value="Rspo_Fu-CRD_dom"/>
</dbReference>
<gene>
    <name evidence="8" type="ORF">EIN_530810</name>
</gene>
<protein>
    <recommendedName>
        <fullName evidence="7">EGF-like domain-containing protein</fullName>
    </recommendedName>
</protein>
<keyword evidence="5" id="KW-0325">Glycoprotein</keyword>
<dbReference type="Proteomes" id="UP000014680">
    <property type="component" value="Unassembled WGS sequence"/>
</dbReference>
<dbReference type="KEGG" id="eiv:EIN_530810"/>
<keyword evidence="3 6" id="KW-0732">Signal</keyword>
<dbReference type="AlphaFoldDB" id="L7FNP1"/>
<dbReference type="SMART" id="SM00261">
    <property type="entry name" value="FU"/>
    <property type="match status" value="8"/>
</dbReference>
<evidence type="ECO:0000256" key="4">
    <source>
        <dbReference type="ARBA" id="ARBA00023157"/>
    </source>
</evidence>
<evidence type="ECO:0000256" key="1">
    <source>
        <dbReference type="ARBA" id="ARBA00004613"/>
    </source>
</evidence>
<dbReference type="SUPFAM" id="SSF57184">
    <property type="entry name" value="Growth factor receptor domain"/>
    <property type="match status" value="5"/>
</dbReference>
<evidence type="ECO:0000256" key="5">
    <source>
        <dbReference type="ARBA" id="ARBA00023180"/>
    </source>
</evidence>
<dbReference type="VEuPathDB" id="AmoebaDB:EIN_530810"/>
<evidence type="ECO:0000256" key="2">
    <source>
        <dbReference type="ARBA" id="ARBA00022525"/>
    </source>
</evidence>
<dbReference type="RefSeq" id="XP_004255482.1">
    <property type="nucleotide sequence ID" value="XM_004255434.1"/>
</dbReference>
<feature type="chain" id="PRO_5003973799" description="EGF-like domain-containing protein" evidence="6">
    <location>
        <begin position="17"/>
        <end position="504"/>
    </location>
</feature>
<sequence length="504" mass="54966">MQKFILLTVIAYAVFAAECTTPIENCGSCDEETKSKCVKCSDSYLLNLDNTCKKTCETGKITTETPTTCVKCTDEMCAVCSDVTAEGATESTEECTTCLGEDMYLNVYKTCGKCETGMKVTETKKCETVTIENCDASTKIGETETCNKCSENNYLNQGACVSACPESTTLNDDKTECVANTPQTCTVENCETCAENNNEVCVKCKETYYLDLTGKCGLDCPEGSKKDETNMKCVADTQTCTVENCETCAEGKTDVCAKCAATYYLSEGTCVTQCPEGTVKNDEKMECVADTPQICNVDNCDTCVEGKTDICNKCKSNYYLQVDQKSCATDCASGYKDTTNMKCVKCTTENCVLCSEDQKCTTCVDGNYLTEDLKCVSTCPEGYEANKETKKCVKITCKVENCKTCIETDINKCAICNDNLYVVEDTYKCVAKCDSGYKTDSTAGAFACKKCRVSNCAKCDSKVEECQQCSGDYDVKDGKCEKRNDDAAKSIFAFLALVAIFLMF</sequence>
<dbReference type="Pfam" id="PF15913">
    <property type="entry name" value="Furin-like_2"/>
    <property type="match status" value="1"/>
</dbReference>
<dbReference type="EMBL" id="KB206706">
    <property type="protein sequence ID" value="ELP88711.1"/>
    <property type="molecule type" value="Genomic_DNA"/>
</dbReference>
<dbReference type="GO" id="GO:0005576">
    <property type="term" value="C:extracellular region"/>
    <property type="evidence" value="ECO:0007669"/>
    <property type="project" value="UniProtKB-SubCell"/>
</dbReference>
<feature type="domain" description="EGF-like" evidence="7">
    <location>
        <begin position="396"/>
        <end position="449"/>
    </location>
</feature>
<comment type="subcellular location">
    <subcellularLocation>
        <location evidence="1">Secreted</location>
    </subcellularLocation>
</comment>
<accession>L7FNP1</accession>
<dbReference type="InterPro" id="IPR006212">
    <property type="entry name" value="Furin_repeat"/>
</dbReference>
<dbReference type="PANTHER" id="PTHR46987">
    <property type="entry name" value="NEUROHYPOPHYSIAL HORMONES, N-TERMINAL DOMAIN CONTAINING PROTEIN"/>
    <property type="match status" value="1"/>
</dbReference>
<feature type="domain" description="EGF-like" evidence="7">
    <location>
        <begin position="353"/>
        <end position="393"/>
    </location>
</feature>
<keyword evidence="9" id="KW-1185">Reference proteome</keyword>
<dbReference type="PANTHER" id="PTHR46987:SF7">
    <property type="entry name" value="TNFR-CYS DOMAIN-CONTAINING PROTEIN"/>
    <property type="match status" value="1"/>
</dbReference>
<feature type="domain" description="EGF-like" evidence="7">
    <location>
        <begin position="286"/>
        <end position="328"/>
    </location>
</feature>
<feature type="domain" description="EGF-like" evidence="7">
    <location>
        <begin position="239"/>
        <end position="271"/>
    </location>
</feature>
<keyword evidence="4" id="KW-1015">Disulfide bond</keyword>
<feature type="domain" description="EGF-like" evidence="7">
    <location>
        <begin position="18"/>
        <end position="53"/>
    </location>
</feature>
<dbReference type="SMART" id="SM00181">
    <property type="entry name" value="EGF"/>
    <property type="match status" value="5"/>
</dbReference>
<keyword evidence="2" id="KW-0964">Secreted</keyword>